<evidence type="ECO:0000313" key="2">
    <source>
        <dbReference type="Proteomes" id="UP001151760"/>
    </source>
</evidence>
<keyword evidence="2" id="KW-1185">Reference proteome</keyword>
<dbReference type="InterPro" id="IPR052343">
    <property type="entry name" value="Retrotransposon-Effector_Assoc"/>
</dbReference>
<dbReference type="PANTHER" id="PTHR46890:SF50">
    <property type="entry name" value="RNA-DIRECTED DNA POLYMERASE, EUKARYOTA, REVERSE TRANSCRIPTASE ZINC-BINDING DOMAIN PROTEIN-RELATED"/>
    <property type="match status" value="1"/>
</dbReference>
<reference evidence="1" key="2">
    <citation type="submission" date="2022-01" db="EMBL/GenBank/DDBJ databases">
        <authorList>
            <person name="Yamashiro T."/>
            <person name="Shiraishi A."/>
            <person name="Satake H."/>
            <person name="Nakayama K."/>
        </authorList>
    </citation>
    <scope>NUCLEOTIDE SEQUENCE</scope>
</reference>
<reference evidence="1" key="1">
    <citation type="journal article" date="2022" name="Int. J. Mol. Sci.">
        <title>Draft Genome of Tanacetum Coccineum: Genomic Comparison of Closely Related Tanacetum-Family Plants.</title>
        <authorList>
            <person name="Yamashiro T."/>
            <person name="Shiraishi A."/>
            <person name="Nakayama K."/>
            <person name="Satake H."/>
        </authorList>
    </citation>
    <scope>NUCLEOTIDE SEQUENCE</scope>
</reference>
<dbReference type="Proteomes" id="UP001151760">
    <property type="component" value="Unassembled WGS sequence"/>
</dbReference>
<evidence type="ECO:0000313" key="1">
    <source>
        <dbReference type="EMBL" id="GJS69302.1"/>
    </source>
</evidence>
<sequence>MLKKKRRQLTFKGILKKGEWIEDPNLVMAKFLNHFRIRFNMATGIPSSFGAELLNPLSSTQQDCLDQNITREEIKKAVWDSGGNRALGPDGLTFKFFMTFWDLIEGDVVRFVLELFCTNSFPKVCNSSFIALISKVHNAKFVTDFRPISLIGCQYKIIGKILANRLSGVIGSCINPVQSAFIKGRNILC</sequence>
<dbReference type="PANTHER" id="PTHR46890">
    <property type="entry name" value="NON-LTR RETROLELEMENT REVERSE TRANSCRIPTASE-LIKE PROTEIN-RELATED"/>
    <property type="match status" value="1"/>
</dbReference>
<dbReference type="EMBL" id="BQNB010009854">
    <property type="protein sequence ID" value="GJS69302.1"/>
    <property type="molecule type" value="Genomic_DNA"/>
</dbReference>
<proteinExistence type="predicted"/>
<gene>
    <name evidence="1" type="ORF">Tco_0702143</name>
</gene>
<name>A0ABQ4XVY2_9ASTR</name>
<evidence type="ECO:0008006" key="3">
    <source>
        <dbReference type="Google" id="ProtNLM"/>
    </source>
</evidence>
<accession>A0ABQ4XVY2</accession>
<protein>
    <recommendedName>
        <fullName evidence="3">Reverse transcriptase domain-containing protein</fullName>
    </recommendedName>
</protein>
<comment type="caution">
    <text evidence="1">The sequence shown here is derived from an EMBL/GenBank/DDBJ whole genome shotgun (WGS) entry which is preliminary data.</text>
</comment>
<organism evidence="1 2">
    <name type="scientific">Tanacetum coccineum</name>
    <dbReference type="NCBI Taxonomy" id="301880"/>
    <lineage>
        <taxon>Eukaryota</taxon>
        <taxon>Viridiplantae</taxon>
        <taxon>Streptophyta</taxon>
        <taxon>Embryophyta</taxon>
        <taxon>Tracheophyta</taxon>
        <taxon>Spermatophyta</taxon>
        <taxon>Magnoliopsida</taxon>
        <taxon>eudicotyledons</taxon>
        <taxon>Gunneridae</taxon>
        <taxon>Pentapetalae</taxon>
        <taxon>asterids</taxon>
        <taxon>campanulids</taxon>
        <taxon>Asterales</taxon>
        <taxon>Asteraceae</taxon>
        <taxon>Asteroideae</taxon>
        <taxon>Anthemideae</taxon>
        <taxon>Anthemidinae</taxon>
        <taxon>Tanacetum</taxon>
    </lineage>
</organism>